<dbReference type="KEGG" id="ttu:TERTU_3409"/>
<dbReference type="AlphaFoldDB" id="C5BQR4"/>
<sequence length="220" mass="23976">MSVVKKIQLYAMSDNDRMVFSSLLSLLSFKTAFTCQIVERDGDIAVVDVDSDIGRAQADSLFGQVDLVIKISAQTTSDTTSSAGDCVVHKPLRSIDIIRVLELIEGRPSAHAEMPLSSDKSSAEQIQLYKLTRWPPKAVINDFAKGARLCAAFMSHELAVEKAATMVGVSAAQIELFLARCREYDCVATRLSQHSTIEHASAGAKHASLFSKLRMKLGAR</sequence>
<proteinExistence type="predicted"/>
<reference evidence="1 2" key="1">
    <citation type="journal article" date="2009" name="PLoS ONE">
        <title>The complete genome of Teredinibacter turnerae T7901: an intracellular endosymbiont of marine wood-boring bivalves (shipworms).</title>
        <authorList>
            <person name="Yang J.C."/>
            <person name="Madupu R."/>
            <person name="Durkin A.S."/>
            <person name="Ekborg N.A."/>
            <person name="Pedamallu C.S."/>
            <person name="Hostetler J.B."/>
            <person name="Radune D."/>
            <person name="Toms B.S."/>
            <person name="Henrissat B."/>
            <person name="Coutinho P.M."/>
            <person name="Schwarz S."/>
            <person name="Field L."/>
            <person name="Trindade-Silva A.E."/>
            <person name="Soares C.A.G."/>
            <person name="Elshahawi S."/>
            <person name="Hanora A."/>
            <person name="Schmidt E.W."/>
            <person name="Haygood M.G."/>
            <person name="Posfai J."/>
            <person name="Benner J."/>
            <person name="Madinger C."/>
            <person name="Nove J."/>
            <person name="Anton B."/>
            <person name="Chaudhary K."/>
            <person name="Foster J."/>
            <person name="Holman A."/>
            <person name="Kumar S."/>
            <person name="Lessard P.A."/>
            <person name="Luyten Y.A."/>
            <person name="Slatko B."/>
            <person name="Wood N."/>
            <person name="Wu B."/>
            <person name="Teplitski M."/>
            <person name="Mougous J.D."/>
            <person name="Ward N."/>
            <person name="Eisen J.A."/>
            <person name="Badger J.H."/>
            <person name="Distel D.L."/>
        </authorList>
    </citation>
    <scope>NUCLEOTIDE SEQUENCE [LARGE SCALE GENOMIC DNA]</scope>
    <source>
        <strain evidence="2">ATCC 39867 / T7901</strain>
    </source>
</reference>
<accession>C5BQR4</accession>
<evidence type="ECO:0000313" key="2">
    <source>
        <dbReference type="Proteomes" id="UP000009080"/>
    </source>
</evidence>
<gene>
    <name evidence="1" type="ordered locus">TERTU_3409</name>
</gene>
<dbReference type="eggNOG" id="ENOG5030T5N">
    <property type="taxonomic scope" value="Bacteria"/>
</dbReference>
<dbReference type="HOGENOM" id="CLU_1255437_0_0_6"/>
<dbReference type="OrthoDB" id="7066707at2"/>
<protein>
    <submittedName>
        <fullName evidence="1">Uncharacterized protein</fullName>
    </submittedName>
</protein>
<dbReference type="EMBL" id="CP001614">
    <property type="protein sequence ID" value="ACR12137.1"/>
    <property type="molecule type" value="Genomic_DNA"/>
</dbReference>
<dbReference type="STRING" id="377629.TERTU_3409"/>
<evidence type="ECO:0000313" key="1">
    <source>
        <dbReference type="EMBL" id="ACR12137.1"/>
    </source>
</evidence>
<keyword evidence="2" id="KW-1185">Reference proteome</keyword>
<dbReference type="RefSeq" id="WP_015818249.1">
    <property type="nucleotide sequence ID" value="NC_012997.1"/>
</dbReference>
<name>C5BQR4_TERTT</name>
<organism evidence="1 2">
    <name type="scientific">Teredinibacter turnerae (strain ATCC 39867 / T7901)</name>
    <dbReference type="NCBI Taxonomy" id="377629"/>
    <lineage>
        <taxon>Bacteria</taxon>
        <taxon>Pseudomonadati</taxon>
        <taxon>Pseudomonadota</taxon>
        <taxon>Gammaproteobacteria</taxon>
        <taxon>Cellvibrionales</taxon>
        <taxon>Cellvibrionaceae</taxon>
        <taxon>Teredinibacter</taxon>
    </lineage>
</organism>
<dbReference type="Proteomes" id="UP000009080">
    <property type="component" value="Chromosome"/>
</dbReference>